<dbReference type="AlphaFoldDB" id="A0A4Q0YJM5"/>
<dbReference type="EMBL" id="PEIB01000056">
    <property type="protein sequence ID" value="RXJ69419.1"/>
    <property type="molecule type" value="Genomic_DNA"/>
</dbReference>
<gene>
    <name evidence="3" type="ORF">CS022_23880</name>
</gene>
<dbReference type="InterPro" id="IPR049552">
    <property type="entry name" value="PKS_DH_N"/>
</dbReference>
<accession>A0A4Q0YJM5</accession>
<protein>
    <recommendedName>
        <fullName evidence="2">PKS/mFAS DH domain-containing protein</fullName>
    </recommendedName>
</protein>
<feature type="domain" description="PKS/mFAS DH" evidence="2">
    <location>
        <begin position="18"/>
        <end position="95"/>
    </location>
</feature>
<dbReference type="PROSITE" id="PS52019">
    <property type="entry name" value="PKS_MFAS_DH"/>
    <property type="match status" value="1"/>
</dbReference>
<dbReference type="Gene3D" id="3.10.129.10">
    <property type="entry name" value="Hotdog Thioesterase"/>
    <property type="match status" value="1"/>
</dbReference>
<dbReference type="RefSeq" id="WP_161569738.1">
    <property type="nucleotide sequence ID" value="NZ_PEIB01000056.1"/>
</dbReference>
<dbReference type="Proteomes" id="UP000290287">
    <property type="component" value="Unassembled WGS sequence"/>
</dbReference>
<dbReference type="OrthoDB" id="4336054at2"/>
<evidence type="ECO:0000259" key="2">
    <source>
        <dbReference type="PROSITE" id="PS52019"/>
    </source>
</evidence>
<sequence>MEKIAPLSSVSSAAPVLHPMLDRNTSNFGEVSFSKSINSTEYFYTDHVVAGYRTLPGVAYIEMACAAYKEVMGHEPAQIRNMIWSAPINSETKGD</sequence>
<name>A0A4Q0YJM5_9GAMM</name>
<comment type="caution">
    <text evidence="1">Lacks conserved residue(s) required for the propagation of feature annotation.</text>
</comment>
<dbReference type="InterPro" id="IPR049900">
    <property type="entry name" value="PKS_mFAS_DH"/>
</dbReference>
<evidence type="ECO:0000313" key="3">
    <source>
        <dbReference type="EMBL" id="RXJ69419.1"/>
    </source>
</evidence>
<dbReference type="Pfam" id="PF21089">
    <property type="entry name" value="PKS_DH_N"/>
    <property type="match status" value="1"/>
</dbReference>
<proteinExistence type="predicted"/>
<reference evidence="3 4" key="1">
    <citation type="submission" date="2017-10" db="EMBL/GenBank/DDBJ databases">
        <title>Nyctiphanis sp. nov., isolated from the stomach of the euphausiid Nyctiphanes simplex (Hansen, 1911) in the Gulf of California.</title>
        <authorList>
            <person name="Gomez-Gil B."/>
            <person name="Aguilar-Mendez M."/>
            <person name="Lopez-Cortes A."/>
            <person name="Gomez-Gutierrez J."/>
            <person name="Roque A."/>
            <person name="Lang E."/>
            <person name="Gonzalez-Castillo A."/>
        </authorList>
    </citation>
    <scope>NUCLEOTIDE SEQUENCE [LARGE SCALE GENOMIC DNA]</scope>
    <source>
        <strain evidence="3 4">CAIM 600</strain>
    </source>
</reference>
<feature type="non-terminal residue" evidence="3">
    <location>
        <position position="95"/>
    </location>
</feature>
<evidence type="ECO:0000256" key="1">
    <source>
        <dbReference type="PROSITE-ProRule" id="PRU01363"/>
    </source>
</evidence>
<keyword evidence="4" id="KW-1185">Reference proteome</keyword>
<comment type="caution">
    <text evidence="3">The sequence shown here is derived from an EMBL/GenBank/DDBJ whole genome shotgun (WGS) entry which is preliminary data.</text>
</comment>
<organism evidence="3 4">
    <name type="scientific">Veronia nyctiphanis</name>
    <dbReference type="NCBI Taxonomy" id="1278244"/>
    <lineage>
        <taxon>Bacteria</taxon>
        <taxon>Pseudomonadati</taxon>
        <taxon>Pseudomonadota</taxon>
        <taxon>Gammaproteobacteria</taxon>
        <taxon>Vibrionales</taxon>
        <taxon>Vibrionaceae</taxon>
        <taxon>Veronia</taxon>
    </lineage>
</organism>
<evidence type="ECO:0000313" key="4">
    <source>
        <dbReference type="Proteomes" id="UP000290287"/>
    </source>
</evidence>